<dbReference type="RefSeq" id="WP_133185864.1">
    <property type="nucleotide sequence ID" value="NZ_SMOD01000023.1"/>
</dbReference>
<organism evidence="1 2">
    <name type="scientific">Paraburkholderia guartelaensis</name>
    <dbReference type="NCBI Taxonomy" id="2546446"/>
    <lineage>
        <taxon>Bacteria</taxon>
        <taxon>Pseudomonadati</taxon>
        <taxon>Pseudomonadota</taxon>
        <taxon>Betaproteobacteria</taxon>
        <taxon>Burkholderiales</taxon>
        <taxon>Burkholderiaceae</taxon>
        <taxon>Paraburkholderia</taxon>
    </lineage>
</organism>
<name>A0A4R5L839_9BURK</name>
<dbReference type="Proteomes" id="UP000295606">
    <property type="component" value="Unassembled WGS sequence"/>
</dbReference>
<dbReference type="AlphaFoldDB" id="A0A4R5L839"/>
<accession>A0A4R5L839</accession>
<comment type="caution">
    <text evidence="1">The sequence shown here is derived from an EMBL/GenBank/DDBJ whole genome shotgun (WGS) entry which is preliminary data.</text>
</comment>
<dbReference type="OrthoDB" id="9848644at2"/>
<gene>
    <name evidence="1" type="ORF">E1N52_27065</name>
</gene>
<protein>
    <submittedName>
        <fullName evidence="1">Uncharacterized protein</fullName>
    </submittedName>
</protein>
<evidence type="ECO:0000313" key="2">
    <source>
        <dbReference type="Proteomes" id="UP000295606"/>
    </source>
</evidence>
<reference evidence="1 2" key="1">
    <citation type="submission" date="2019-03" db="EMBL/GenBank/DDBJ databases">
        <title>Paraburkholderia sp. isolated from native Mimosa gymnas in Guartela State Park, Brazil.</title>
        <authorList>
            <person name="Paulitsch F."/>
            <person name="Hungria M."/>
            <person name="Delamuta J.R.M."/>
            <person name="Ribeiro R.A."/>
            <person name="Dall'Agnol R."/>
            <person name="Silva J.S.B."/>
        </authorList>
    </citation>
    <scope>NUCLEOTIDE SEQUENCE [LARGE SCALE GENOMIC DNA]</scope>
    <source>
        <strain evidence="1 2">CNPSo 3008</strain>
    </source>
</reference>
<proteinExistence type="predicted"/>
<evidence type="ECO:0000313" key="1">
    <source>
        <dbReference type="EMBL" id="TDG05098.1"/>
    </source>
</evidence>
<sequence length="99" mass="11085">MNAPIPLPVATFQTADTQVVLYRNDDNYQFTVVVQGEQVSVGYHRGLNAPLHFTVYDGDPAFFRKLSMRQFHDVELGVWHCMRQLGPLAGPLASAEPQP</sequence>
<dbReference type="EMBL" id="SMOD01000023">
    <property type="protein sequence ID" value="TDG05098.1"/>
    <property type="molecule type" value="Genomic_DNA"/>
</dbReference>